<reference evidence="1" key="1">
    <citation type="journal article" date="2014" name="Front. Microbiol.">
        <title>High frequency of phylogenetically diverse reductive dehalogenase-homologous genes in deep subseafloor sedimentary metagenomes.</title>
        <authorList>
            <person name="Kawai M."/>
            <person name="Futagami T."/>
            <person name="Toyoda A."/>
            <person name="Takaki Y."/>
            <person name="Nishi S."/>
            <person name="Hori S."/>
            <person name="Arai W."/>
            <person name="Tsubouchi T."/>
            <person name="Morono Y."/>
            <person name="Uchiyama I."/>
            <person name="Ito T."/>
            <person name="Fujiyama A."/>
            <person name="Inagaki F."/>
            <person name="Takami H."/>
        </authorList>
    </citation>
    <scope>NUCLEOTIDE SEQUENCE</scope>
    <source>
        <strain evidence="1">Expedition CK06-06</strain>
    </source>
</reference>
<evidence type="ECO:0000313" key="1">
    <source>
        <dbReference type="EMBL" id="GAG00904.1"/>
    </source>
</evidence>
<organism evidence="1">
    <name type="scientific">marine sediment metagenome</name>
    <dbReference type="NCBI Taxonomy" id="412755"/>
    <lineage>
        <taxon>unclassified sequences</taxon>
        <taxon>metagenomes</taxon>
        <taxon>ecological metagenomes</taxon>
    </lineage>
</organism>
<proteinExistence type="predicted"/>
<dbReference type="EMBL" id="BARS01029091">
    <property type="protein sequence ID" value="GAG00904.1"/>
    <property type="molecule type" value="Genomic_DNA"/>
</dbReference>
<comment type="caution">
    <text evidence="1">The sequence shown here is derived from an EMBL/GenBank/DDBJ whole genome shotgun (WGS) entry which is preliminary data.</text>
</comment>
<gene>
    <name evidence="1" type="ORF">S01H1_45519</name>
</gene>
<sequence>MRIDPYVHRGIKHLDNLTVSVQRMRNEHGAVQMTSKEIEEVSLTVAGGTEN</sequence>
<accession>X0U555</accession>
<dbReference type="AlphaFoldDB" id="X0U555"/>
<protein>
    <submittedName>
        <fullName evidence="1">Uncharacterized protein</fullName>
    </submittedName>
</protein>
<name>X0U555_9ZZZZ</name>
<feature type="non-terminal residue" evidence="1">
    <location>
        <position position="51"/>
    </location>
</feature>